<reference evidence="3" key="1">
    <citation type="submission" date="2022-12" db="EMBL/GenBank/DDBJ databases">
        <title>Chromosome-level genome assembly of the bean flower thrips Megalurothrips usitatus.</title>
        <authorList>
            <person name="Ma L."/>
            <person name="Liu Q."/>
            <person name="Li H."/>
            <person name="Cai W."/>
        </authorList>
    </citation>
    <scope>NUCLEOTIDE SEQUENCE</scope>
    <source>
        <strain evidence="3">Cailab_2022a</strain>
    </source>
</reference>
<dbReference type="EMBL" id="JAPTSV010000009">
    <property type="protein sequence ID" value="KAJ1524083.1"/>
    <property type="molecule type" value="Genomic_DNA"/>
</dbReference>
<dbReference type="SUPFAM" id="SSF56436">
    <property type="entry name" value="C-type lectin-like"/>
    <property type="match status" value="1"/>
</dbReference>
<feature type="compositionally biased region" description="Acidic residues" evidence="1">
    <location>
        <begin position="235"/>
        <end position="246"/>
    </location>
</feature>
<gene>
    <name evidence="3" type="ORF">ONE63_010620</name>
</gene>
<name>A0AAV7XDG8_9NEOP</name>
<dbReference type="PANTHER" id="PTHR45784">
    <property type="entry name" value="C-TYPE LECTIN DOMAIN FAMILY 20 MEMBER A-RELATED"/>
    <property type="match status" value="1"/>
</dbReference>
<organism evidence="3 4">
    <name type="scientific">Megalurothrips usitatus</name>
    <name type="common">bean blossom thrips</name>
    <dbReference type="NCBI Taxonomy" id="439358"/>
    <lineage>
        <taxon>Eukaryota</taxon>
        <taxon>Metazoa</taxon>
        <taxon>Ecdysozoa</taxon>
        <taxon>Arthropoda</taxon>
        <taxon>Hexapoda</taxon>
        <taxon>Insecta</taxon>
        <taxon>Pterygota</taxon>
        <taxon>Neoptera</taxon>
        <taxon>Paraneoptera</taxon>
        <taxon>Thysanoptera</taxon>
        <taxon>Terebrantia</taxon>
        <taxon>Thripoidea</taxon>
        <taxon>Thripidae</taxon>
        <taxon>Megalurothrips</taxon>
    </lineage>
</organism>
<dbReference type="InterPro" id="IPR016186">
    <property type="entry name" value="C-type_lectin-like/link_sf"/>
</dbReference>
<dbReference type="InterPro" id="IPR001304">
    <property type="entry name" value="C-type_lectin-like"/>
</dbReference>
<feature type="compositionally biased region" description="Low complexity" evidence="1">
    <location>
        <begin position="341"/>
        <end position="353"/>
    </location>
</feature>
<evidence type="ECO:0000259" key="2">
    <source>
        <dbReference type="PROSITE" id="PS50041"/>
    </source>
</evidence>
<evidence type="ECO:0000256" key="1">
    <source>
        <dbReference type="SAM" id="MobiDB-lite"/>
    </source>
</evidence>
<keyword evidence="4" id="KW-1185">Reference proteome</keyword>
<dbReference type="SMART" id="SM00034">
    <property type="entry name" value="CLECT"/>
    <property type="match status" value="1"/>
</dbReference>
<proteinExistence type="predicted"/>
<feature type="compositionally biased region" description="Basic and acidic residues" evidence="1">
    <location>
        <begin position="354"/>
        <end position="371"/>
    </location>
</feature>
<evidence type="ECO:0000313" key="3">
    <source>
        <dbReference type="EMBL" id="KAJ1524083.1"/>
    </source>
</evidence>
<dbReference type="Proteomes" id="UP001075354">
    <property type="component" value="Chromosome 9"/>
</dbReference>
<sequence>MGGCGPVLCPQVNISNTWVLPEDGFPVFYRYFRDRINWFEADAVCQFHHANLVTVDTGAQFDAARAFLKELDVLSPVWVGLKRGRAQPHFLWTNEQPLSSVGYWNEALPGSGAEELCAAADPAADFRWHGLSCGGLEVAAFICELPVPDWAAARDGCMVENLPSLTAAFLPEEAAIELTSDCGLGGTRRVVCRGNTTREKLVAQLGCHDMMNEDAALGPGSGSGAGPGAPPAEQEQAEAAEADADDAYTSTSTGEYAGACGETSASTSGGASAEVTSPRQRRATTSISSTTVRDSTTDVSVDTSVPVSAAQRRAAPSRASSTEPSSSEQPSTAAEVVTQSPAAAAPKSTAAPAGDRRPDTLIVARTDEQRSKAATPAPPKDAVGSSRA</sequence>
<comment type="caution">
    <text evidence="3">The sequence shown here is derived from an EMBL/GenBank/DDBJ whole genome shotgun (WGS) entry which is preliminary data.</text>
</comment>
<dbReference type="PANTHER" id="PTHR45784:SF5">
    <property type="entry name" value="C-TYPE LECTIN DOMAIN FAMILY 20 MEMBER A-RELATED"/>
    <property type="match status" value="1"/>
</dbReference>
<feature type="domain" description="C-type lectin" evidence="2">
    <location>
        <begin position="29"/>
        <end position="133"/>
    </location>
</feature>
<accession>A0AAV7XDG8</accession>
<protein>
    <recommendedName>
        <fullName evidence="2">C-type lectin domain-containing protein</fullName>
    </recommendedName>
</protein>
<feature type="compositionally biased region" description="Low complexity" evidence="1">
    <location>
        <begin position="284"/>
        <end position="334"/>
    </location>
</feature>
<feature type="compositionally biased region" description="Low complexity" evidence="1">
    <location>
        <begin position="257"/>
        <end position="277"/>
    </location>
</feature>
<dbReference type="PROSITE" id="PS50041">
    <property type="entry name" value="C_TYPE_LECTIN_2"/>
    <property type="match status" value="1"/>
</dbReference>
<feature type="region of interest" description="Disordered" evidence="1">
    <location>
        <begin position="213"/>
        <end position="388"/>
    </location>
</feature>
<dbReference type="CDD" id="cd00037">
    <property type="entry name" value="CLECT"/>
    <property type="match status" value="1"/>
</dbReference>
<dbReference type="AlphaFoldDB" id="A0AAV7XDG8"/>
<evidence type="ECO:0000313" key="4">
    <source>
        <dbReference type="Proteomes" id="UP001075354"/>
    </source>
</evidence>
<dbReference type="Gene3D" id="3.10.100.10">
    <property type="entry name" value="Mannose-Binding Protein A, subunit A"/>
    <property type="match status" value="1"/>
</dbReference>
<dbReference type="Pfam" id="PF00059">
    <property type="entry name" value="Lectin_C"/>
    <property type="match status" value="1"/>
</dbReference>
<dbReference type="InterPro" id="IPR016187">
    <property type="entry name" value="CTDL_fold"/>
</dbReference>